<dbReference type="GO" id="GO:0055085">
    <property type="term" value="P:transmembrane transport"/>
    <property type="evidence" value="ECO:0007669"/>
    <property type="project" value="InterPro"/>
</dbReference>
<keyword evidence="8" id="KW-1185">Reference proteome</keyword>
<feature type="transmembrane region" description="Helical" evidence="6">
    <location>
        <begin position="61"/>
        <end position="82"/>
    </location>
</feature>
<dbReference type="NCBIfam" id="TIGR04408">
    <property type="entry name" value="LptG_lptG"/>
    <property type="match status" value="1"/>
</dbReference>
<evidence type="ECO:0000256" key="5">
    <source>
        <dbReference type="ARBA" id="ARBA00023136"/>
    </source>
</evidence>
<dbReference type="GO" id="GO:0043190">
    <property type="term" value="C:ATP-binding cassette (ABC) transporter complex"/>
    <property type="evidence" value="ECO:0007669"/>
    <property type="project" value="InterPro"/>
</dbReference>
<dbReference type="RefSeq" id="WP_115308815.1">
    <property type="nucleotide sequence ID" value="NZ_UGJJ01000002.1"/>
</dbReference>
<evidence type="ECO:0000256" key="6">
    <source>
        <dbReference type="SAM" id="Phobius"/>
    </source>
</evidence>
<dbReference type="Proteomes" id="UP000254293">
    <property type="component" value="Unassembled WGS sequence"/>
</dbReference>
<dbReference type="Pfam" id="PF03739">
    <property type="entry name" value="LptF_LptG"/>
    <property type="match status" value="1"/>
</dbReference>
<sequence>MNTIPRYLIRQLSVMSLYAMFALLALYSFFDIVAEAGGIGEGSYTAGKMAQYVLLQIPDHAYQLMPLAVLIGSLLALGRLAANSELTVIKTSGMTTAGLLAVFFGFGLIFATATALLGELAAPAANRYAENLKTTAKNGRISTGAEGLWIKEQGSIVNVREMLPDQTLRGIKAFRHDADFRLTESWQAESAAVAADGSWQLENVRRSILGSDSVRTEQHARETWHAGIRSGLLDVLLVSPDQMSLTALTAYITHLEENRQKTDLYRIEWWRKLMYPAATVVMAFVAFAFTPQSSRQGNTGLKLFGGICLGLAFHFAGRLFGFTSRLYGIPPFLAAVLPTLLFAAWAVWLIRRHEAR</sequence>
<name>A0A377R235_9NEIS</name>
<evidence type="ECO:0000256" key="4">
    <source>
        <dbReference type="ARBA" id="ARBA00022989"/>
    </source>
</evidence>
<gene>
    <name evidence="7" type="primary">lptG</name>
    <name evidence="7" type="ORF">NCTC13336_01838</name>
</gene>
<keyword evidence="2" id="KW-1003">Cell membrane</keyword>
<accession>A0A377R235</accession>
<protein>
    <submittedName>
        <fullName evidence="7">Lipopolysaccharide export system permease protein lptG</fullName>
    </submittedName>
</protein>
<feature type="transmembrane region" description="Helical" evidence="6">
    <location>
        <begin position="94"/>
        <end position="117"/>
    </location>
</feature>
<keyword evidence="5 6" id="KW-0472">Membrane</keyword>
<reference evidence="7 8" key="1">
    <citation type="submission" date="2018-06" db="EMBL/GenBank/DDBJ databases">
        <authorList>
            <consortium name="Pathogen Informatics"/>
            <person name="Doyle S."/>
        </authorList>
    </citation>
    <scope>NUCLEOTIDE SEQUENCE [LARGE SCALE GENOMIC DNA]</scope>
    <source>
        <strain evidence="7 8">NCTC13336</strain>
    </source>
</reference>
<evidence type="ECO:0000256" key="2">
    <source>
        <dbReference type="ARBA" id="ARBA00022475"/>
    </source>
</evidence>
<evidence type="ECO:0000313" key="7">
    <source>
        <dbReference type="EMBL" id="STR02950.1"/>
    </source>
</evidence>
<comment type="subcellular location">
    <subcellularLocation>
        <location evidence="1">Cell membrane</location>
        <topology evidence="1">Multi-pass membrane protein</topology>
    </subcellularLocation>
</comment>
<dbReference type="GO" id="GO:0015920">
    <property type="term" value="P:lipopolysaccharide transport"/>
    <property type="evidence" value="ECO:0007669"/>
    <property type="project" value="TreeGrafter"/>
</dbReference>
<dbReference type="OrthoDB" id="9776227at2"/>
<feature type="transmembrane region" description="Helical" evidence="6">
    <location>
        <begin position="12"/>
        <end position="30"/>
    </location>
</feature>
<dbReference type="PANTHER" id="PTHR33529:SF2">
    <property type="entry name" value="LIPOPOLYSACCHARIDE EXPORT SYSTEM PERMEASE PROTEIN LPTG"/>
    <property type="match status" value="1"/>
</dbReference>
<feature type="transmembrane region" description="Helical" evidence="6">
    <location>
        <begin position="273"/>
        <end position="289"/>
    </location>
</feature>
<dbReference type="AlphaFoldDB" id="A0A377R235"/>
<dbReference type="InterPro" id="IPR030923">
    <property type="entry name" value="LptG"/>
</dbReference>
<dbReference type="InterPro" id="IPR005495">
    <property type="entry name" value="LptG/LptF_permease"/>
</dbReference>
<organism evidence="7 8">
    <name type="scientific">Kingella potus</name>
    <dbReference type="NCBI Taxonomy" id="265175"/>
    <lineage>
        <taxon>Bacteria</taxon>
        <taxon>Pseudomonadati</taxon>
        <taxon>Pseudomonadota</taxon>
        <taxon>Betaproteobacteria</taxon>
        <taxon>Neisseriales</taxon>
        <taxon>Neisseriaceae</taxon>
        <taxon>Kingella</taxon>
    </lineage>
</organism>
<feature type="transmembrane region" description="Helical" evidence="6">
    <location>
        <begin position="332"/>
        <end position="350"/>
    </location>
</feature>
<keyword evidence="4 6" id="KW-1133">Transmembrane helix</keyword>
<feature type="transmembrane region" description="Helical" evidence="6">
    <location>
        <begin position="301"/>
        <end position="320"/>
    </location>
</feature>
<evidence type="ECO:0000256" key="3">
    <source>
        <dbReference type="ARBA" id="ARBA00022692"/>
    </source>
</evidence>
<evidence type="ECO:0000256" key="1">
    <source>
        <dbReference type="ARBA" id="ARBA00004651"/>
    </source>
</evidence>
<dbReference type="EMBL" id="UGJJ01000002">
    <property type="protein sequence ID" value="STR02950.1"/>
    <property type="molecule type" value="Genomic_DNA"/>
</dbReference>
<evidence type="ECO:0000313" key="8">
    <source>
        <dbReference type="Proteomes" id="UP000254293"/>
    </source>
</evidence>
<keyword evidence="3 6" id="KW-0812">Transmembrane</keyword>
<dbReference type="PANTHER" id="PTHR33529">
    <property type="entry name" value="SLR0882 PROTEIN-RELATED"/>
    <property type="match status" value="1"/>
</dbReference>
<proteinExistence type="predicted"/>